<feature type="transmembrane region" description="Helical" evidence="5">
    <location>
        <begin position="458"/>
        <end position="476"/>
    </location>
</feature>
<evidence type="ECO:0000256" key="6">
    <source>
        <dbReference type="RuleBase" id="RU000320"/>
    </source>
</evidence>
<feature type="transmembrane region" description="Helical" evidence="5">
    <location>
        <begin position="45"/>
        <end position="62"/>
    </location>
</feature>
<feature type="transmembrane region" description="Helical" evidence="5">
    <location>
        <begin position="306"/>
        <end position="326"/>
    </location>
</feature>
<dbReference type="GO" id="GO:0012505">
    <property type="term" value="C:endomembrane system"/>
    <property type="evidence" value="ECO:0007669"/>
    <property type="project" value="UniProtKB-SubCell"/>
</dbReference>
<evidence type="ECO:0000256" key="5">
    <source>
        <dbReference type="HAMAP-Rule" id="MF_00445"/>
    </source>
</evidence>
<comment type="subcellular location">
    <subcellularLocation>
        <location evidence="5">Cell inner membrane</location>
        <topology evidence="5">Multi-pass membrane protein</topology>
    </subcellularLocation>
    <subcellularLocation>
        <location evidence="1">Endomembrane system</location>
        <topology evidence="1">Multi-pass membrane protein</topology>
    </subcellularLocation>
    <subcellularLocation>
        <location evidence="6">Membrane</location>
        <topology evidence="6">Multi-pass membrane protein</topology>
    </subcellularLocation>
</comment>
<dbReference type="HOGENOM" id="CLU_007100_1_3_5"/>
<feature type="transmembrane region" description="Helical" evidence="5">
    <location>
        <begin position="338"/>
        <end position="361"/>
    </location>
</feature>
<feature type="transmembrane region" description="Helical" evidence="5">
    <location>
        <begin position="417"/>
        <end position="437"/>
    </location>
</feature>
<dbReference type="Pfam" id="PF00361">
    <property type="entry name" value="Proton_antipo_M"/>
    <property type="match status" value="1"/>
</dbReference>
<dbReference type="EMBL" id="CP002292">
    <property type="protein sequence ID" value="ADP72812.1"/>
    <property type="molecule type" value="Genomic_DNA"/>
</dbReference>
<comment type="similarity">
    <text evidence="5">Belongs to the complex I subunit 2 family.</text>
</comment>
<keyword evidence="5" id="KW-1278">Translocase</keyword>
<dbReference type="GO" id="GO:0048038">
    <property type="term" value="F:quinone binding"/>
    <property type="evidence" value="ECO:0007669"/>
    <property type="project" value="UniProtKB-KW"/>
</dbReference>
<dbReference type="eggNOG" id="COG1007">
    <property type="taxonomic scope" value="Bacteria"/>
</dbReference>
<keyword evidence="5" id="KW-0997">Cell inner membrane</keyword>
<keyword evidence="3 5" id="KW-1133">Transmembrane helix</keyword>
<keyword evidence="5" id="KW-0830">Ubiquinone</keyword>
<feature type="transmembrane region" description="Helical" evidence="5">
    <location>
        <begin position="20"/>
        <end position="38"/>
    </location>
</feature>
<reference evidence="9" key="1">
    <citation type="journal article" date="2011" name="J. Bacteriol.">
        <title>Genome sequences of eight morphologically diverse alphaproteobacteria.</title>
        <authorList>
            <consortium name="US DOE Joint Genome Institute"/>
            <person name="Brown P.J."/>
            <person name="Kysela D.T."/>
            <person name="Buechlein A."/>
            <person name="Hemmerich C."/>
            <person name="Brun Y.V."/>
        </authorList>
    </citation>
    <scope>NUCLEOTIDE SEQUENCE [LARGE SCALE GENOMIC DNA]</scope>
    <source>
        <strain evidence="9">ATCC 17100 / ATH 3.1.1 / DSM 162 / LMG 4299</strain>
    </source>
</reference>
<comment type="catalytic activity">
    <reaction evidence="5">
        <text>a quinone + NADH + 5 H(+)(in) = a quinol + NAD(+) + 4 H(+)(out)</text>
        <dbReference type="Rhea" id="RHEA:57888"/>
        <dbReference type="ChEBI" id="CHEBI:15378"/>
        <dbReference type="ChEBI" id="CHEBI:24646"/>
        <dbReference type="ChEBI" id="CHEBI:57540"/>
        <dbReference type="ChEBI" id="CHEBI:57945"/>
        <dbReference type="ChEBI" id="CHEBI:132124"/>
    </reaction>
</comment>
<protein>
    <recommendedName>
        <fullName evidence="5">NADH-quinone oxidoreductase subunit N</fullName>
        <ecNumber evidence="5">7.1.1.-</ecNumber>
    </recommendedName>
    <alternativeName>
        <fullName evidence="5">NADH dehydrogenase I subunit N</fullName>
    </alternativeName>
    <alternativeName>
        <fullName evidence="5">NDH-1 subunit N</fullName>
    </alternativeName>
</protein>
<name>E3I5K1_RHOVT</name>
<dbReference type="STRING" id="648757.Rvan_3647"/>
<organism evidence="8 9">
    <name type="scientific">Rhodomicrobium vannielii (strain ATCC 17100 / DSM 162 / LMG 4299 / NCIMB 10020 / ATH 3.1.1)</name>
    <dbReference type="NCBI Taxonomy" id="648757"/>
    <lineage>
        <taxon>Bacteria</taxon>
        <taxon>Pseudomonadati</taxon>
        <taxon>Pseudomonadota</taxon>
        <taxon>Alphaproteobacteria</taxon>
        <taxon>Hyphomicrobiales</taxon>
        <taxon>Hyphomicrobiaceae</taxon>
        <taxon>Rhodomicrobium</taxon>
    </lineage>
</organism>
<evidence type="ECO:0000256" key="3">
    <source>
        <dbReference type="ARBA" id="ARBA00022989"/>
    </source>
</evidence>
<keyword evidence="9" id="KW-1185">Reference proteome</keyword>
<dbReference type="GO" id="GO:0008137">
    <property type="term" value="F:NADH dehydrogenase (ubiquinone) activity"/>
    <property type="evidence" value="ECO:0007669"/>
    <property type="project" value="InterPro"/>
</dbReference>
<keyword evidence="5" id="KW-0520">NAD</keyword>
<evidence type="ECO:0000256" key="1">
    <source>
        <dbReference type="ARBA" id="ARBA00004127"/>
    </source>
</evidence>
<feature type="domain" description="NADH:quinone oxidoreductase/Mrp antiporter transmembrane" evidence="7">
    <location>
        <begin position="132"/>
        <end position="431"/>
    </location>
</feature>
<evidence type="ECO:0000256" key="2">
    <source>
        <dbReference type="ARBA" id="ARBA00022692"/>
    </source>
</evidence>
<keyword evidence="5" id="KW-0874">Quinone</keyword>
<dbReference type="GO" id="GO:0005886">
    <property type="term" value="C:plasma membrane"/>
    <property type="evidence" value="ECO:0007669"/>
    <property type="project" value="UniProtKB-SubCell"/>
</dbReference>
<feature type="transmembrane region" description="Helical" evidence="5">
    <location>
        <begin position="280"/>
        <end position="299"/>
    </location>
</feature>
<proteinExistence type="inferred from homology"/>
<feature type="transmembrane region" description="Helical" evidence="5">
    <location>
        <begin position="82"/>
        <end position="101"/>
    </location>
</feature>
<feature type="transmembrane region" description="Helical" evidence="5">
    <location>
        <begin position="167"/>
        <end position="190"/>
    </location>
</feature>
<dbReference type="InterPro" id="IPR001750">
    <property type="entry name" value="ND/Mrp_TM"/>
</dbReference>
<dbReference type="RefSeq" id="WP_013421167.1">
    <property type="nucleotide sequence ID" value="NC_014664.1"/>
</dbReference>
<dbReference type="EC" id="7.1.1.-" evidence="5"/>
<feature type="transmembrane region" description="Helical" evidence="5">
    <location>
        <begin position="210"/>
        <end position="235"/>
    </location>
</feature>
<dbReference type="GO" id="GO:0042773">
    <property type="term" value="P:ATP synthesis coupled electron transport"/>
    <property type="evidence" value="ECO:0007669"/>
    <property type="project" value="InterPro"/>
</dbReference>
<feature type="transmembrane region" description="Helical" evidence="5">
    <location>
        <begin position="113"/>
        <end position="130"/>
    </location>
</feature>
<dbReference type="NCBIfam" id="NF004440">
    <property type="entry name" value="PRK05777.1-3"/>
    <property type="match status" value="1"/>
</dbReference>
<dbReference type="Proteomes" id="UP000001399">
    <property type="component" value="Chromosome"/>
</dbReference>
<feature type="transmembrane region" description="Helical" evidence="5">
    <location>
        <begin position="382"/>
        <end position="405"/>
    </location>
</feature>
<dbReference type="PANTHER" id="PTHR22773">
    <property type="entry name" value="NADH DEHYDROGENASE"/>
    <property type="match status" value="1"/>
</dbReference>
<dbReference type="NCBIfam" id="TIGR01770">
    <property type="entry name" value="NDH_I_N"/>
    <property type="match status" value="1"/>
</dbReference>
<dbReference type="AlphaFoldDB" id="E3I5K1"/>
<evidence type="ECO:0000259" key="7">
    <source>
        <dbReference type="Pfam" id="PF00361"/>
    </source>
</evidence>
<evidence type="ECO:0000256" key="4">
    <source>
        <dbReference type="ARBA" id="ARBA00023136"/>
    </source>
</evidence>
<evidence type="ECO:0000313" key="8">
    <source>
        <dbReference type="EMBL" id="ADP72812.1"/>
    </source>
</evidence>
<comment type="subunit">
    <text evidence="5">NDH-1 is composed of 14 different subunits. Subunits NuoA, H, J, K, L, M, N constitute the membrane sector of the complex.</text>
</comment>
<dbReference type="InterPro" id="IPR010096">
    <property type="entry name" value="NADH-Q_OxRdtase_suN/2"/>
</dbReference>
<keyword evidence="4 5" id="KW-0472">Membrane</keyword>
<dbReference type="GO" id="GO:0050136">
    <property type="term" value="F:NADH dehydrogenase (quinone) (non-electrogenic) activity"/>
    <property type="evidence" value="ECO:0007669"/>
    <property type="project" value="UniProtKB-UniRule"/>
</dbReference>
<evidence type="ECO:0000313" key="9">
    <source>
        <dbReference type="Proteomes" id="UP000001399"/>
    </source>
</evidence>
<gene>
    <name evidence="5" type="primary">nuoN</name>
    <name evidence="8" type="ordered locus">Rvan_3647</name>
</gene>
<keyword evidence="2 5" id="KW-0812">Transmembrane</keyword>
<feature type="transmembrane region" description="Helical" evidence="5">
    <location>
        <begin position="247"/>
        <end position="268"/>
    </location>
</feature>
<comment type="function">
    <text evidence="5">NDH-1 shuttles electrons from NADH, via FMN and iron-sulfur (Fe-S) centers, to quinones in the respiratory chain. The immediate electron acceptor for the enzyme in this species is believed to be ubiquinone. Couples the redox reaction to proton translocation (for every two electrons transferred, four hydrogen ions are translocated across the cytoplasmic membrane), and thus conserves the redox energy in a proton gradient.</text>
</comment>
<sequence>MLSDAFTRASTMFSTYAPIYPELFVVLAAFVLLMWGVYNRYPAGLSISIVAVGVLVGAMVLVARQPAVAQELFNGAFVDDGFARFMKILTLAGAALAILLSLDYLRRERILRFEYPVLILLATAGMMLTISANDLISLYLALEFQSLALYVLAAFHRDQLRSTEAGLKYFILGILSSGLLLYGSSLVYGYTGATNFARIAEAVHTSGASVGLVFGLVFILAGLAFKLAAVPFHMWTPDVYEGAPTPVTAFFATAAKMSAMAMLIRVVLTAFPDATQQWQQIVIAISVASMALGAFAAIGQKNIKRLLGYSSIGHVGYALVGLAAAVPGGAAADGVSAVLIYLAIYLAMTAGAFACVLAMRNGRTTYSESISDLAGVSKEQPLFAFLFAMLLFSLAGVPPLAGFFAKLYVFNAAVQSQLYWLAIVGVVLSVVSAYYYLRIVKVMYFDEKGETFEPIAPSVKITLGITAAFTLLFFLYPSPLKLAADAASRTFF</sequence>
<dbReference type="HAMAP" id="MF_00445">
    <property type="entry name" value="NDH1_NuoN_1"/>
    <property type="match status" value="1"/>
</dbReference>
<keyword evidence="5" id="KW-1003">Cell membrane</keyword>
<keyword evidence="5" id="KW-0813">Transport</keyword>
<accession>E3I5K1</accession>
<dbReference type="KEGG" id="rva:Rvan_3647"/>